<name>A0A2T4MZR8_AERVE</name>
<protein>
    <recommendedName>
        <fullName evidence="3">HPt domain-containing protein</fullName>
    </recommendedName>
</protein>
<dbReference type="RefSeq" id="WP_107683940.1">
    <property type="nucleotide sequence ID" value="NZ_PZKL01000037.1"/>
</dbReference>
<evidence type="ECO:0000313" key="1">
    <source>
        <dbReference type="EMBL" id="PTH80057.1"/>
    </source>
</evidence>
<proteinExistence type="predicted"/>
<organism evidence="1 2">
    <name type="scientific">Aeromonas veronii</name>
    <dbReference type="NCBI Taxonomy" id="654"/>
    <lineage>
        <taxon>Bacteria</taxon>
        <taxon>Pseudomonadati</taxon>
        <taxon>Pseudomonadota</taxon>
        <taxon>Gammaproteobacteria</taxon>
        <taxon>Aeromonadales</taxon>
        <taxon>Aeromonadaceae</taxon>
        <taxon>Aeromonas</taxon>
    </lineage>
</organism>
<reference evidence="1 2" key="1">
    <citation type="submission" date="2018-03" db="EMBL/GenBank/DDBJ databases">
        <title>Aeromonas veronii whole genome sequencing and analysis.</title>
        <authorList>
            <person name="Xie H."/>
            <person name="Liu T."/>
            <person name="Wang K."/>
        </authorList>
    </citation>
    <scope>NUCLEOTIDE SEQUENCE [LARGE SCALE GENOMIC DNA]</scope>
    <source>
        <strain evidence="1 2">XH.VA.1</strain>
    </source>
</reference>
<dbReference type="AlphaFoldDB" id="A0A2T4MZR8"/>
<comment type="caution">
    <text evidence="1">The sequence shown here is derived from an EMBL/GenBank/DDBJ whole genome shotgun (WGS) entry which is preliminary data.</text>
</comment>
<sequence length="106" mass="11859">MYMKEDVILFLTELKIKTDEFDSIINNGIKKNAGNPDTEIQSLIASLDDVKNAIFNANAIISSILIKYSENDLSAIVGIDDEINNLTRFEEVIHKMKGPLVAIFNN</sequence>
<accession>A0A2T4MZR8</accession>
<evidence type="ECO:0000313" key="2">
    <source>
        <dbReference type="Proteomes" id="UP000241986"/>
    </source>
</evidence>
<dbReference type="EMBL" id="PZKL01000037">
    <property type="protein sequence ID" value="PTH80057.1"/>
    <property type="molecule type" value="Genomic_DNA"/>
</dbReference>
<evidence type="ECO:0008006" key="3">
    <source>
        <dbReference type="Google" id="ProtNLM"/>
    </source>
</evidence>
<dbReference type="Proteomes" id="UP000241986">
    <property type="component" value="Unassembled WGS sequence"/>
</dbReference>
<gene>
    <name evidence="1" type="ORF">DAA48_15955</name>
</gene>